<dbReference type="InParanoid" id="E4XQU4"/>
<dbReference type="Proteomes" id="UP000001307">
    <property type="component" value="Unassembled WGS sequence"/>
</dbReference>
<dbReference type="Proteomes" id="UP000011014">
    <property type="component" value="Unassembled WGS sequence"/>
</dbReference>
<name>E4XQU4_OIKDI</name>
<evidence type="ECO:0000313" key="3">
    <source>
        <dbReference type="EMBL" id="CBY34298.1"/>
    </source>
</evidence>
<sequence>MAFTHENIVFLNMFEDDFQPFIATEDQLAPGEENYDIKEEFFADEAENQEEPSSCVGIEFNDYEVIEPEMPPLATSSPRKGSKPCSLASPDSSSILESSFLEFETAASPSTYVSSNFSFSSPPSPFTSPTSGEFESRKRKAEEDFCNAKKVKRSLFSEESTDF</sequence>
<evidence type="ECO:0000256" key="1">
    <source>
        <dbReference type="SAM" id="MobiDB-lite"/>
    </source>
</evidence>
<accession>E4XQU4</accession>
<proteinExistence type="predicted"/>
<dbReference type="OrthoDB" id="10565570at2759"/>
<organism evidence="2">
    <name type="scientific">Oikopleura dioica</name>
    <name type="common">Tunicate</name>
    <dbReference type="NCBI Taxonomy" id="34765"/>
    <lineage>
        <taxon>Eukaryota</taxon>
        <taxon>Metazoa</taxon>
        <taxon>Chordata</taxon>
        <taxon>Tunicata</taxon>
        <taxon>Appendicularia</taxon>
        <taxon>Copelata</taxon>
        <taxon>Oikopleuridae</taxon>
        <taxon>Oikopleura</taxon>
    </lineage>
</organism>
<evidence type="ECO:0000313" key="2">
    <source>
        <dbReference type="EMBL" id="CBY12180.1"/>
    </source>
</evidence>
<reference evidence="2" key="1">
    <citation type="journal article" date="2010" name="Science">
        <title>Plasticity of animal genome architecture unmasked by rapid evolution of a pelagic tunicate.</title>
        <authorList>
            <person name="Denoeud F."/>
            <person name="Henriet S."/>
            <person name="Mungpakdee S."/>
            <person name="Aury J.M."/>
            <person name="Da Silva C."/>
            <person name="Brinkmann H."/>
            <person name="Mikhaleva J."/>
            <person name="Olsen L.C."/>
            <person name="Jubin C."/>
            <person name="Canestro C."/>
            <person name="Bouquet J.M."/>
            <person name="Danks G."/>
            <person name="Poulain J."/>
            <person name="Campsteijn C."/>
            <person name="Adamski M."/>
            <person name="Cross I."/>
            <person name="Yadetie F."/>
            <person name="Muffato M."/>
            <person name="Louis A."/>
            <person name="Butcher S."/>
            <person name="Tsagkogeorga G."/>
            <person name="Konrad A."/>
            <person name="Singh S."/>
            <person name="Jensen M.F."/>
            <person name="Cong E.H."/>
            <person name="Eikeseth-Otteraa H."/>
            <person name="Noel B."/>
            <person name="Anthouard V."/>
            <person name="Porcel B.M."/>
            <person name="Kachouri-Lafond R."/>
            <person name="Nishino A."/>
            <person name="Ugolini M."/>
            <person name="Chourrout P."/>
            <person name="Nishida H."/>
            <person name="Aasland R."/>
            <person name="Huzurbazar S."/>
            <person name="Westhof E."/>
            <person name="Delsuc F."/>
            <person name="Lehrach H."/>
            <person name="Reinhardt R."/>
            <person name="Weissenbach J."/>
            <person name="Roy S.W."/>
            <person name="Artiguenave F."/>
            <person name="Postlethwait J.H."/>
            <person name="Manak J.R."/>
            <person name="Thompson E.M."/>
            <person name="Jaillon O."/>
            <person name="Du Pasquier L."/>
            <person name="Boudinot P."/>
            <person name="Liberles D.A."/>
            <person name="Volff J.N."/>
            <person name="Philippe H."/>
            <person name="Lenhard B."/>
            <person name="Roest Crollius H."/>
            <person name="Wincker P."/>
            <person name="Chourrout D."/>
        </authorList>
    </citation>
    <scope>NUCLEOTIDE SEQUENCE [LARGE SCALE GENOMIC DNA]</scope>
</reference>
<gene>
    <name evidence="2" type="ORF">GSOID_T00018054001</name>
    <name evidence="3" type="ORF">GSOID_T00024315001</name>
</gene>
<keyword evidence="4" id="KW-1185">Reference proteome</keyword>
<dbReference type="AlphaFoldDB" id="E4XQU4"/>
<feature type="region of interest" description="Disordered" evidence="1">
    <location>
        <begin position="117"/>
        <end position="139"/>
    </location>
</feature>
<evidence type="ECO:0000313" key="4">
    <source>
        <dbReference type="Proteomes" id="UP000001307"/>
    </source>
</evidence>
<feature type="compositionally biased region" description="Low complexity" evidence="1">
    <location>
        <begin position="117"/>
        <end position="131"/>
    </location>
</feature>
<dbReference type="EMBL" id="FN653109">
    <property type="protein sequence ID" value="CBY12180.1"/>
    <property type="molecule type" value="Genomic_DNA"/>
</dbReference>
<dbReference type="EMBL" id="FN654494">
    <property type="protein sequence ID" value="CBY34298.1"/>
    <property type="molecule type" value="Genomic_DNA"/>
</dbReference>
<protein>
    <submittedName>
        <fullName evidence="2">Uncharacterized protein</fullName>
    </submittedName>
</protein>